<dbReference type="Proteomes" id="UP000038010">
    <property type="component" value="Unassembled WGS sequence"/>
</dbReference>
<name>A0A0N0NMH6_9EURO</name>
<dbReference type="EMBL" id="LFJN01000012">
    <property type="protein sequence ID" value="KPI40471.1"/>
    <property type="molecule type" value="Genomic_DNA"/>
</dbReference>
<feature type="compositionally biased region" description="Polar residues" evidence="1">
    <location>
        <begin position="45"/>
        <end position="61"/>
    </location>
</feature>
<feature type="compositionally biased region" description="Basic and acidic residues" evidence="1">
    <location>
        <begin position="159"/>
        <end position="181"/>
    </location>
</feature>
<dbReference type="AlphaFoldDB" id="A0A0N0NMH6"/>
<protein>
    <submittedName>
        <fullName evidence="2">Uncharacterized protein</fullName>
    </submittedName>
</protein>
<feature type="region of interest" description="Disordered" evidence="1">
    <location>
        <begin position="1"/>
        <end position="26"/>
    </location>
</feature>
<dbReference type="RefSeq" id="XP_018000434.1">
    <property type="nucleotide sequence ID" value="XM_018147952.1"/>
</dbReference>
<feature type="compositionally biased region" description="Basic and acidic residues" evidence="1">
    <location>
        <begin position="238"/>
        <end position="255"/>
    </location>
</feature>
<evidence type="ECO:0000313" key="2">
    <source>
        <dbReference type="EMBL" id="KPI40471.1"/>
    </source>
</evidence>
<reference evidence="2 3" key="1">
    <citation type="submission" date="2015-06" db="EMBL/GenBank/DDBJ databases">
        <title>Draft genome of the ant-associated black yeast Phialophora attae CBS 131958.</title>
        <authorList>
            <person name="Moreno L.F."/>
            <person name="Stielow B.J."/>
            <person name="de Hoog S."/>
            <person name="Vicente V.A."/>
            <person name="Weiss V.A."/>
            <person name="de Vries M."/>
            <person name="Cruz L.M."/>
            <person name="Souza E.M."/>
        </authorList>
    </citation>
    <scope>NUCLEOTIDE SEQUENCE [LARGE SCALE GENOMIC DNA]</scope>
    <source>
        <strain evidence="2 3">CBS 131958</strain>
    </source>
</reference>
<sequence>MSNNNQSSASSSATPNSSLPPYPRMTAAHHAEIMAAAANGATNITVSGHSGSVEITATSEPDVSRPRRDLGEGPVPSAEPEHVRRPFIGPALPPNFVVSNTNNNSAPHPGMAPSLPEGHEHARPHPQNPPNGMRERVWQNVPNRRRNLLATEGSGWGKKTSEEVEKDARKERDERRARGEEVAPGWEHEEDNEGKEEEYYGQYAKPPAAPVSHTPSAPISYIRDPADEGAPVPDEVAAEGRAEEWRAAEKQRDRDAEAGKVFDCCMLGQRGWWCSCWM</sequence>
<comment type="caution">
    <text evidence="2">The sequence shown here is derived from an EMBL/GenBank/DDBJ whole genome shotgun (WGS) entry which is preliminary data.</text>
</comment>
<proteinExistence type="predicted"/>
<organism evidence="2 3">
    <name type="scientific">Cyphellophora attinorum</name>
    <dbReference type="NCBI Taxonomy" id="1664694"/>
    <lineage>
        <taxon>Eukaryota</taxon>
        <taxon>Fungi</taxon>
        <taxon>Dikarya</taxon>
        <taxon>Ascomycota</taxon>
        <taxon>Pezizomycotina</taxon>
        <taxon>Eurotiomycetes</taxon>
        <taxon>Chaetothyriomycetidae</taxon>
        <taxon>Chaetothyriales</taxon>
        <taxon>Cyphellophoraceae</taxon>
        <taxon>Cyphellophora</taxon>
    </lineage>
</organism>
<evidence type="ECO:0000256" key="1">
    <source>
        <dbReference type="SAM" id="MobiDB-lite"/>
    </source>
</evidence>
<feature type="compositionally biased region" description="Basic and acidic residues" evidence="1">
    <location>
        <begin position="62"/>
        <end position="71"/>
    </location>
</feature>
<evidence type="ECO:0000313" key="3">
    <source>
        <dbReference type="Proteomes" id="UP000038010"/>
    </source>
</evidence>
<dbReference type="GeneID" id="28739832"/>
<gene>
    <name evidence="2" type="ORF">AB675_7572</name>
</gene>
<feature type="region of interest" description="Disordered" evidence="1">
    <location>
        <begin position="148"/>
        <end position="255"/>
    </location>
</feature>
<feature type="region of interest" description="Disordered" evidence="1">
    <location>
        <begin position="44"/>
        <end position="135"/>
    </location>
</feature>
<dbReference type="VEuPathDB" id="FungiDB:AB675_7572"/>
<keyword evidence="3" id="KW-1185">Reference proteome</keyword>
<feature type="compositionally biased region" description="Low complexity" evidence="1">
    <location>
        <begin position="1"/>
        <end position="17"/>
    </location>
</feature>
<feature type="compositionally biased region" description="Polar residues" evidence="1">
    <location>
        <begin position="97"/>
        <end position="106"/>
    </location>
</feature>
<accession>A0A0N0NMH6</accession>